<sequence>TRGLILAPSPRNGTASQEADETHEAGRRCLKANLPPHVAEPDDVRFVTRQMCGHGTVRCGYWPACKSAAEPASSLRQRYLTTVSTEDSAQSTRQAHPTRFRRKLRESGHITSITSHEAKPTLSISICMICLSRLIISKFFTTSFRGKSMYSYSFQHLHTTPLFPINDWKSLIAPNIVLIESPSPLSSAARLPNRPRHCNMICIKHVHKKPGRGKVQG</sequence>
<organism evidence="2 3">
    <name type="scientific">Ophiocordyceps polyrhachis-furcata BCC 54312</name>
    <dbReference type="NCBI Taxonomy" id="1330021"/>
    <lineage>
        <taxon>Eukaryota</taxon>
        <taxon>Fungi</taxon>
        <taxon>Dikarya</taxon>
        <taxon>Ascomycota</taxon>
        <taxon>Pezizomycotina</taxon>
        <taxon>Sordariomycetes</taxon>
        <taxon>Hypocreomycetidae</taxon>
        <taxon>Hypocreales</taxon>
        <taxon>Ophiocordycipitaceae</taxon>
        <taxon>Ophiocordyceps</taxon>
    </lineage>
</organism>
<dbReference type="Proteomes" id="UP000253664">
    <property type="component" value="Unassembled WGS sequence"/>
</dbReference>
<feature type="region of interest" description="Disordered" evidence="1">
    <location>
        <begin position="1"/>
        <end position="24"/>
    </location>
</feature>
<protein>
    <submittedName>
        <fullName evidence="2">Uncharacterized protein</fullName>
    </submittedName>
</protein>
<gene>
    <name evidence="2" type="ORF">L249_4233</name>
</gene>
<reference evidence="2 3" key="1">
    <citation type="journal article" date="2015" name="BMC Genomics">
        <title>Insights from the genome of Ophiocordyceps polyrhachis-furcata to pathogenicity and host specificity in insect fungi.</title>
        <authorList>
            <person name="Wichadakul D."/>
            <person name="Kobmoo N."/>
            <person name="Ingsriswang S."/>
            <person name="Tangphatsornruang S."/>
            <person name="Chantasingh D."/>
            <person name="Luangsa-ard J.J."/>
            <person name="Eurwilaichitr L."/>
        </authorList>
    </citation>
    <scope>NUCLEOTIDE SEQUENCE [LARGE SCALE GENOMIC DNA]</scope>
    <source>
        <strain evidence="2 3">BCC 54312</strain>
    </source>
</reference>
<accession>A0A367LCI1</accession>
<evidence type="ECO:0000313" key="2">
    <source>
        <dbReference type="EMBL" id="RCI11932.1"/>
    </source>
</evidence>
<evidence type="ECO:0000313" key="3">
    <source>
        <dbReference type="Proteomes" id="UP000253664"/>
    </source>
</evidence>
<dbReference type="AlphaFoldDB" id="A0A367LCI1"/>
<name>A0A367LCI1_9HYPO</name>
<feature type="non-terminal residue" evidence="2">
    <location>
        <position position="1"/>
    </location>
</feature>
<comment type="caution">
    <text evidence="2">The sequence shown here is derived from an EMBL/GenBank/DDBJ whole genome shotgun (WGS) entry which is preliminary data.</text>
</comment>
<feature type="region of interest" description="Disordered" evidence="1">
    <location>
        <begin position="83"/>
        <end position="102"/>
    </location>
</feature>
<keyword evidence="3" id="KW-1185">Reference proteome</keyword>
<feature type="compositionally biased region" description="Polar residues" evidence="1">
    <location>
        <begin position="83"/>
        <end position="95"/>
    </location>
</feature>
<evidence type="ECO:0000256" key="1">
    <source>
        <dbReference type="SAM" id="MobiDB-lite"/>
    </source>
</evidence>
<proteinExistence type="predicted"/>
<dbReference type="EMBL" id="LKCN02000009">
    <property type="protein sequence ID" value="RCI11932.1"/>
    <property type="molecule type" value="Genomic_DNA"/>
</dbReference>